<evidence type="ECO:0000313" key="2">
    <source>
        <dbReference type="Proteomes" id="UP000053411"/>
    </source>
</evidence>
<proteinExistence type="predicted"/>
<organism evidence="1 2">
    <name type="scientific">Fonsecaea multimorphosa CBS 102226</name>
    <dbReference type="NCBI Taxonomy" id="1442371"/>
    <lineage>
        <taxon>Eukaryota</taxon>
        <taxon>Fungi</taxon>
        <taxon>Dikarya</taxon>
        <taxon>Ascomycota</taxon>
        <taxon>Pezizomycotina</taxon>
        <taxon>Eurotiomycetes</taxon>
        <taxon>Chaetothyriomycetidae</taxon>
        <taxon>Chaetothyriales</taxon>
        <taxon>Herpotrichiellaceae</taxon>
        <taxon>Fonsecaea</taxon>
    </lineage>
</organism>
<dbReference type="RefSeq" id="XP_016631427.1">
    <property type="nucleotide sequence ID" value="XM_016777256.1"/>
</dbReference>
<dbReference type="AlphaFoldDB" id="A0A0D2K2K1"/>
<accession>A0A0D2K2K1</accession>
<keyword evidence="2" id="KW-1185">Reference proteome</keyword>
<dbReference type="STRING" id="1442371.A0A0D2K2K1"/>
<dbReference type="OrthoDB" id="2789670at2759"/>
<dbReference type="EMBL" id="KN848074">
    <property type="protein sequence ID" value="KIX97304.1"/>
    <property type="molecule type" value="Genomic_DNA"/>
</dbReference>
<evidence type="ECO:0000313" key="1">
    <source>
        <dbReference type="EMBL" id="KIX97304.1"/>
    </source>
</evidence>
<gene>
    <name evidence="1" type="ORF">Z520_06756</name>
</gene>
<reference evidence="1 2" key="1">
    <citation type="submission" date="2015-01" db="EMBL/GenBank/DDBJ databases">
        <title>The Genome Sequence of Fonsecaea multimorphosa CBS 102226.</title>
        <authorList>
            <consortium name="The Broad Institute Genomics Platform"/>
            <person name="Cuomo C."/>
            <person name="de Hoog S."/>
            <person name="Gorbushina A."/>
            <person name="Stielow B."/>
            <person name="Teixiera M."/>
            <person name="Abouelleil A."/>
            <person name="Chapman S.B."/>
            <person name="Priest M."/>
            <person name="Young S.K."/>
            <person name="Wortman J."/>
            <person name="Nusbaum C."/>
            <person name="Birren B."/>
        </authorList>
    </citation>
    <scope>NUCLEOTIDE SEQUENCE [LARGE SCALE GENOMIC DNA]</scope>
    <source>
        <strain evidence="1 2">CBS 102226</strain>
    </source>
</reference>
<protein>
    <submittedName>
        <fullName evidence="1">Uncharacterized protein</fullName>
    </submittedName>
</protein>
<dbReference type="Proteomes" id="UP000053411">
    <property type="component" value="Unassembled WGS sequence"/>
</dbReference>
<name>A0A0D2K2K1_9EURO</name>
<dbReference type="VEuPathDB" id="FungiDB:Z520_06756"/>
<sequence length="120" mass="13345">MTGRLIRAFDSSCSAPLPKGQLPTGEDLTVDYRSGPILIANIGLSEDLGFLERGDDLVISEAADGTLKKVHSRECLHATAWEQSNLVWLYTLVDAGQAQQNLPSTYREKWRLNQDWNSIV</sequence>
<dbReference type="GeneID" id="27712502"/>